<dbReference type="Proteomes" id="UP000050640">
    <property type="component" value="Unplaced"/>
</dbReference>
<dbReference type="AlphaFoldDB" id="A0A0R3RLF0"/>
<organism evidence="9 10">
    <name type="scientific">Elaeophora elaphi</name>
    <dbReference type="NCBI Taxonomy" id="1147741"/>
    <lineage>
        <taxon>Eukaryota</taxon>
        <taxon>Metazoa</taxon>
        <taxon>Ecdysozoa</taxon>
        <taxon>Nematoda</taxon>
        <taxon>Chromadorea</taxon>
        <taxon>Rhabditida</taxon>
        <taxon>Spirurina</taxon>
        <taxon>Spiruromorpha</taxon>
        <taxon>Filarioidea</taxon>
        <taxon>Onchocercidae</taxon>
        <taxon>Elaeophora</taxon>
    </lineage>
</organism>
<keyword evidence="2" id="KW-0479">Metal-binding</keyword>
<accession>A0A0R3RLF0</accession>
<name>A0A0R3RLF0_9BILA</name>
<feature type="compositionally biased region" description="Basic and acidic residues" evidence="7">
    <location>
        <begin position="749"/>
        <end position="760"/>
    </location>
</feature>
<dbReference type="Pfam" id="PF09733">
    <property type="entry name" value="VEFS-Box"/>
    <property type="match status" value="1"/>
</dbReference>
<keyword evidence="6" id="KW-0804">Transcription</keyword>
<keyword evidence="9" id="KW-1185">Reference proteome</keyword>
<comment type="similarity">
    <text evidence="1">Belongs to the VEFS (VRN2-EMF2-FIS2-SU(Z)12) family.</text>
</comment>
<keyword evidence="5" id="KW-0805">Transcription regulation</keyword>
<keyword evidence="3" id="KW-0863">Zinc-finger</keyword>
<proteinExistence type="inferred from homology"/>
<feature type="region of interest" description="Disordered" evidence="7">
    <location>
        <begin position="740"/>
        <end position="807"/>
    </location>
</feature>
<dbReference type="CDD" id="cd21521">
    <property type="entry name" value="VEFS-box"/>
    <property type="match status" value="1"/>
</dbReference>
<feature type="compositionally biased region" description="Low complexity" evidence="7">
    <location>
        <begin position="328"/>
        <end position="346"/>
    </location>
</feature>
<reference evidence="10" key="1">
    <citation type="submission" date="2017-02" db="UniProtKB">
        <authorList>
            <consortium name="WormBaseParasite"/>
        </authorList>
    </citation>
    <scope>IDENTIFICATION</scope>
</reference>
<feature type="region of interest" description="Disordered" evidence="7">
    <location>
        <begin position="167"/>
        <end position="187"/>
    </location>
</feature>
<evidence type="ECO:0000256" key="7">
    <source>
        <dbReference type="SAM" id="MobiDB-lite"/>
    </source>
</evidence>
<dbReference type="InterPro" id="IPR019135">
    <property type="entry name" value="Polycomb_protein_VEFS-Box"/>
</dbReference>
<evidence type="ECO:0000313" key="9">
    <source>
        <dbReference type="Proteomes" id="UP000050640"/>
    </source>
</evidence>
<feature type="domain" description="Polycomb protein VEFS-Box" evidence="8">
    <location>
        <begin position="558"/>
        <end position="674"/>
    </location>
</feature>
<evidence type="ECO:0000256" key="4">
    <source>
        <dbReference type="ARBA" id="ARBA00022833"/>
    </source>
</evidence>
<evidence type="ECO:0000256" key="3">
    <source>
        <dbReference type="ARBA" id="ARBA00022771"/>
    </source>
</evidence>
<dbReference type="WBParaSite" id="EEL_0000230901-mRNA-1">
    <property type="protein sequence ID" value="EEL_0000230901-mRNA-1"/>
    <property type="gene ID" value="EEL_0000230901"/>
</dbReference>
<evidence type="ECO:0000256" key="5">
    <source>
        <dbReference type="ARBA" id="ARBA00023015"/>
    </source>
</evidence>
<sequence>MRLPSATVQMQINTRGEPVAIDLPLSIGCPLHCGGRLRNDYVIIRVTFSGEEFAHILGGKSLRSVPSRQTDKGSKAVVHVTRRISCLSSPDKLRNSEGSITMYGARCISSIAKGETSGGLIYGHGSITLIPDSFLSLSDRWRSERNLTKKLIDLGKKMHMSPFVRMSIMPDNSGESSSSEDDDETRSCSSFATSVSTICVDCFRQTSEMSTKESTHSLASAETGLQKNDNVVYFGFEEYMKSRFKREMSLEFPKQICYRFITRYNDESNTSFPESKHLLCSETSSDLVKSELLNSNAGVETPTNGIRRHCSPLKEVSPGKVLNGRLFSRPPTSPKSSPKSISLSPTKYRLDVPRRDKPLAAMVDSLASKFEKCSKIVPPKSVAPDDKVTVPELHYEGYPEPDGNGVVTRFVSPANKCFFCLGTFPDMFALLLHMRTSYPRLDIVYRGDARQTAVINNSAPVFIDVFVRKHFDGSYEGPLVRQYATSRNRVIPQHCLPTDRLTYIVHKLALFLSSQTSFFISRRSVQVRRSFRVEARAIRKMPKDLSIFFMQADRERRATKGNNAAYFGFRSRHPLMKCTQISTKQTDQEWLREFIIRQIEDFLDLSRAEKDFMSLWSIFLLNLNHKPLGRCHAYRTCRLFLQKHRQDILQNNFQNAWVFHLTALHEKEALDTDEVYDLTMRLKENYDPSTDVRHVVCATRARLEAAASNAKREPPSWQKEPVHGPKISILRSSSVARLSSLEPNSDNEDMFKKFMNDSARKERRSSSCSVDEPNRQSTNRRQREPDCSKYLTTPCATQPPKWLSFAE</sequence>
<feature type="region of interest" description="Disordered" evidence="7">
    <location>
        <begin position="321"/>
        <end position="346"/>
    </location>
</feature>
<evidence type="ECO:0000256" key="6">
    <source>
        <dbReference type="ARBA" id="ARBA00023163"/>
    </source>
</evidence>
<keyword evidence="4" id="KW-0862">Zinc</keyword>
<evidence type="ECO:0000313" key="10">
    <source>
        <dbReference type="WBParaSite" id="EEL_0000230901-mRNA-1"/>
    </source>
</evidence>
<dbReference type="GO" id="GO:0008270">
    <property type="term" value="F:zinc ion binding"/>
    <property type="evidence" value="ECO:0007669"/>
    <property type="project" value="UniProtKB-KW"/>
</dbReference>
<evidence type="ECO:0000256" key="2">
    <source>
        <dbReference type="ARBA" id="ARBA00022723"/>
    </source>
</evidence>
<protein>
    <submittedName>
        <fullName evidence="10">VEFS-Box domain-containing protein</fullName>
    </submittedName>
</protein>
<dbReference type="STRING" id="1147741.A0A0R3RLF0"/>
<evidence type="ECO:0000259" key="8">
    <source>
        <dbReference type="Pfam" id="PF09733"/>
    </source>
</evidence>
<evidence type="ECO:0000256" key="1">
    <source>
        <dbReference type="ARBA" id="ARBA00007416"/>
    </source>
</evidence>